<feature type="transmembrane region" description="Helical" evidence="2">
    <location>
        <begin position="39"/>
        <end position="63"/>
    </location>
</feature>
<gene>
    <name evidence="3" type="ORF">EIP91_010447</name>
</gene>
<proteinExistence type="predicted"/>
<comment type="caution">
    <text evidence="3">The sequence shown here is derived from an EMBL/GenBank/DDBJ whole genome shotgun (WGS) entry which is preliminary data.</text>
</comment>
<sequence>MNSSSLDPGESTPHLSTTTVFPKGTALPVATVHRSQLPLASIIGGAVAGVALAIVVVIGWVWWGKCIERGKRKERAKMLAALEVRENTRRNASSTHIRSSSEHSYGPSVMNREQKRSIKFASGSSTASTTPLTRDVEKGPLLEDRVPPSPGPQPLTYIPHRRSPLISSTQLAKATAPSIPPRLPLRASPAIVSDLQSAHRGSLVSTPSIYSTQSGEDRQMEVPPSLLAAALGYLDTRRPPSAVHLAPAMAHNVSDGPSRLSQVSSGSTDAPPDDHPEIPIGLAQ</sequence>
<protein>
    <submittedName>
        <fullName evidence="3">Uncharacterized protein</fullName>
    </submittedName>
</protein>
<keyword evidence="2" id="KW-0472">Membrane</keyword>
<evidence type="ECO:0000313" key="3">
    <source>
        <dbReference type="EMBL" id="TCD60268.1"/>
    </source>
</evidence>
<dbReference type="OrthoDB" id="3244253at2759"/>
<evidence type="ECO:0000313" key="4">
    <source>
        <dbReference type="Proteomes" id="UP000292702"/>
    </source>
</evidence>
<organism evidence="3 4">
    <name type="scientific">Steccherinum ochraceum</name>
    <dbReference type="NCBI Taxonomy" id="92696"/>
    <lineage>
        <taxon>Eukaryota</taxon>
        <taxon>Fungi</taxon>
        <taxon>Dikarya</taxon>
        <taxon>Basidiomycota</taxon>
        <taxon>Agaricomycotina</taxon>
        <taxon>Agaricomycetes</taxon>
        <taxon>Polyporales</taxon>
        <taxon>Steccherinaceae</taxon>
        <taxon>Steccherinum</taxon>
    </lineage>
</organism>
<keyword evidence="2" id="KW-1133">Transmembrane helix</keyword>
<keyword evidence="2" id="KW-0812">Transmembrane</keyword>
<dbReference type="AlphaFoldDB" id="A0A4R0R9P0"/>
<dbReference type="STRING" id="92696.A0A4R0R9P0"/>
<accession>A0A4R0R9P0</accession>
<dbReference type="EMBL" id="RWJN01000627">
    <property type="protein sequence ID" value="TCD60268.1"/>
    <property type="molecule type" value="Genomic_DNA"/>
</dbReference>
<dbReference type="Proteomes" id="UP000292702">
    <property type="component" value="Unassembled WGS sequence"/>
</dbReference>
<feature type="region of interest" description="Disordered" evidence="1">
    <location>
        <begin position="250"/>
        <end position="284"/>
    </location>
</feature>
<feature type="compositionally biased region" description="Polar residues" evidence="1">
    <location>
        <begin position="122"/>
        <end position="132"/>
    </location>
</feature>
<evidence type="ECO:0000256" key="1">
    <source>
        <dbReference type="SAM" id="MobiDB-lite"/>
    </source>
</evidence>
<feature type="region of interest" description="Disordered" evidence="1">
    <location>
        <begin position="87"/>
        <end position="151"/>
    </location>
</feature>
<feature type="compositionally biased region" description="Polar residues" evidence="1">
    <location>
        <begin position="259"/>
        <end position="268"/>
    </location>
</feature>
<reference evidence="3 4" key="1">
    <citation type="submission" date="2018-11" db="EMBL/GenBank/DDBJ databases">
        <title>Genome assembly of Steccherinum ochraceum LE-BIN_3174, the white-rot fungus of the Steccherinaceae family (The Residual Polyporoid clade, Polyporales, Basidiomycota).</title>
        <authorList>
            <person name="Fedorova T.V."/>
            <person name="Glazunova O.A."/>
            <person name="Landesman E.O."/>
            <person name="Moiseenko K.V."/>
            <person name="Psurtseva N.V."/>
            <person name="Savinova O.S."/>
            <person name="Shakhova N.V."/>
            <person name="Tyazhelova T.V."/>
            <person name="Vasina D.V."/>
        </authorList>
    </citation>
    <scope>NUCLEOTIDE SEQUENCE [LARGE SCALE GENOMIC DNA]</scope>
    <source>
        <strain evidence="3 4">LE-BIN_3174</strain>
    </source>
</reference>
<keyword evidence="4" id="KW-1185">Reference proteome</keyword>
<feature type="compositionally biased region" description="Low complexity" evidence="1">
    <location>
        <begin position="93"/>
        <end position="104"/>
    </location>
</feature>
<feature type="compositionally biased region" description="Basic and acidic residues" evidence="1">
    <location>
        <begin position="134"/>
        <end position="146"/>
    </location>
</feature>
<name>A0A4R0R9P0_9APHY</name>
<evidence type="ECO:0000256" key="2">
    <source>
        <dbReference type="SAM" id="Phobius"/>
    </source>
</evidence>
<feature type="region of interest" description="Disordered" evidence="1">
    <location>
        <begin position="1"/>
        <end position="20"/>
    </location>
</feature>